<proteinExistence type="predicted"/>
<name>A0A6M0JZ18_9GAMM</name>
<dbReference type="AlphaFoldDB" id="A0A6M0JZ18"/>
<dbReference type="EMBL" id="JAAIJQ010000027">
    <property type="protein sequence ID" value="NEV62419.1"/>
    <property type="molecule type" value="Genomic_DNA"/>
</dbReference>
<comment type="caution">
    <text evidence="1">The sequence shown here is derived from an EMBL/GenBank/DDBJ whole genome shotgun (WGS) entry which is preliminary data.</text>
</comment>
<keyword evidence="2" id="KW-1185">Reference proteome</keyword>
<evidence type="ECO:0000313" key="1">
    <source>
        <dbReference type="EMBL" id="NEV62419.1"/>
    </source>
</evidence>
<dbReference type="RefSeq" id="WP_164452887.1">
    <property type="nucleotide sequence ID" value="NZ_JAAIJQ010000027.1"/>
</dbReference>
<accession>A0A6M0JZ18</accession>
<evidence type="ECO:0000313" key="2">
    <source>
        <dbReference type="Proteomes" id="UP000483379"/>
    </source>
</evidence>
<protein>
    <submittedName>
        <fullName evidence="1">Uncharacterized protein</fullName>
    </submittedName>
</protein>
<sequence>MTLLVQVPGQMTLSVVVGVLRGLGRVRYRNGVLWIGRGVASSDGR</sequence>
<dbReference type="Proteomes" id="UP000483379">
    <property type="component" value="Unassembled WGS sequence"/>
</dbReference>
<organism evidence="1 2">
    <name type="scientific">Thiorhodococcus minor</name>
    <dbReference type="NCBI Taxonomy" id="57489"/>
    <lineage>
        <taxon>Bacteria</taxon>
        <taxon>Pseudomonadati</taxon>
        <taxon>Pseudomonadota</taxon>
        <taxon>Gammaproteobacteria</taxon>
        <taxon>Chromatiales</taxon>
        <taxon>Chromatiaceae</taxon>
        <taxon>Thiorhodococcus</taxon>
    </lineage>
</organism>
<reference evidence="1 2" key="1">
    <citation type="submission" date="2020-02" db="EMBL/GenBank/DDBJ databases">
        <title>Genome sequences of Thiorhodococcus mannitoliphagus and Thiorhodococcus minor, purple sulfur photosynthetic bacteria in the gammaproteobacterial family, Chromatiaceae.</title>
        <authorList>
            <person name="Aviles F.A."/>
            <person name="Meyer T.E."/>
            <person name="Kyndt J.A."/>
        </authorList>
    </citation>
    <scope>NUCLEOTIDE SEQUENCE [LARGE SCALE GENOMIC DNA]</scope>
    <source>
        <strain evidence="1 2">DSM 11518</strain>
    </source>
</reference>
<gene>
    <name evidence="1" type="ORF">G3446_11045</name>
</gene>